<protein>
    <recommendedName>
        <fullName evidence="3">Aminotransferase class I/classII domain-containing protein</fullName>
    </recommendedName>
</protein>
<dbReference type="Proteomes" id="UP001518872">
    <property type="component" value="Unassembled WGS sequence"/>
</dbReference>
<evidence type="ECO:0000313" key="2">
    <source>
        <dbReference type="Proteomes" id="UP001518872"/>
    </source>
</evidence>
<organism evidence="1 2">
    <name type="scientific">Micromonospora humida</name>
    <dbReference type="NCBI Taxonomy" id="2809018"/>
    <lineage>
        <taxon>Bacteria</taxon>
        <taxon>Bacillati</taxon>
        <taxon>Actinomycetota</taxon>
        <taxon>Actinomycetes</taxon>
        <taxon>Micromonosporales</taxon>
        <taxon>Micromonosporaceae</taxon>
        <taxon>Micromonospora</taxon>
    </lineage>
</organism>
<dbReference type="PANTHER" id="PTHR46577:SF1">
    <property type="entry name" value="HTH-TYPE TRANSCRIPTIONAL REGULATORY PROTEIN GABR"/>
    <property type="match status" value="1"/>
</dbReference>
<evidence type="ECO:0000313" key="1">
    <source>
        <dbReference type="EMBL" id="MBM7075542.1"/>
    </source>
</evidence>
<dbReference type="EMBL" id="JAFEUC010000002">
    <property type="protein sequence ID" value="MBM7075542.1"/>
    <property type="molecule type" value="Genomic_DNA"/>
</dbReference>
<dbReference type="InterPro" id="IPR015422">
    <property type="entry name" value="PyrdxlP-dep_Trfase_small"/>
</dbReference>
<dbReference type="Gene3D" id="3.40.640.10">
    <property type="entry name" value="Type I PLP-dependent aspartate aminotransferase-like (Major domain)"/>
    <property type="match status" value="1"/>
</dbReference>
<dbReference type="Gene3D" id="3.90.1150.10">
    <property type="entry name" value="Aspartate Aminotransferase, domain 1"/>
    <property type="match status" value="1"/>
</dbReference>
<comment type="caution">
    <text evidence="1">The sequence shown here is derived from an EMBL/GenBank/DDBJ whole genome shotgun (WGS) entry which is preliminary data.</text>
</comment>
<dbReference type="InterPro" id="IPR015424">
    <property type="entry name" value="PyrdxlP-dep_Trfase"/>
</dbReference>
<name>A0ABS2IMH1_9ACTN</name>
<dbReference type="InterPro" id="IPR015421">
    <property type="entry name" value="PyrdxlP-dep_Trfase_major"/>
</dbReference>
<dbReference type="RefSeq" id="WP_204923665.1">
    <property type="nucleotide sequence ID" value="NZ_JAFEUC010000002.1"/>
</dbReference>
<gene>
    <name evidence="1" type="ORF">JQX11_04120</name>
</gene>
<proteinExistence type="predicted"/>
<keyword evidence="2" id="KW-1185">Reference proteome</keyword>
<sequence>MARQLGPEALETHDWFYTAGSGAVIDRLLTEVPTGERGTVLPAYQRVAAALADTTTSITIEPSNWSNATFEAPRLNARVFVVNPLHANPLAATLSTAYMAAIAGYAADTRTLLVEDDPFRGLDATDGLRPSLLSFYPEGTVYLGSWTKVLGWPAKLGFAGWPRTLRPFTRPWPVPAGRGRPHGPVGLASLLRSGHDGNIRARRHALLTRRRAELIALLRELGLSFVPPTGGAHLAVLSSDTEGLRRRLVHAGIGGLAADDFYPRRVLGPVQPFVRLAFSDVLASEWPGLLAQLRNVLSVVDR</sequence>
<reference evidence="1 2" key="1">
    <citation type="submission" date="2021-02" db="EMBL/GenBank/DDBJ databases">
        <authorList>
            <person name="Ra J.-S."/>
        </authorList>
    </citation>
    <scope>NUCLEOTIDE SEQUENCE [LARGE SCALE GENOMIC DNA]</scope>
    <source>
        <strain evidence="1 2">MMS20-R1-14</strain>
    </source>
</reference>
<dbReference type="InterPro" id="IPR051446">
    <property type="entry name" value="HTH_trans_reg/aminotransferase"/>
</dbReference>
<accession>A0ABS2IMH1</accession>
<dbReference type="SUPFAM" id="SSF53383">
    <property type="entry name" value="PLP-dependent transferases"/>
    <property type="match status" value="1"/>
</dbReference>
<evidence type="ECO:0008006" key="3">
    <source>
        <dbReference type="Google" id="ProtNLM"/>
    </source>
</evidence>
<dbReference type="PANTHER" id="PTHR46577">
    <property type="entry name" value="HTH-TYPE TRANSCRIPTIONAL REGULATORY PROTEIN GABR"/>
    <property type="match status" value="1"/>
</dbReference>